<dbReference type="EMBL" id="BSNC01000006">
    <property type="protein sequence ID" value="GLP97533.1"/>
    <property type="molecule type" value="Genomic_DNA"/>
</dbReference>
<keyword evidence="11 15" id="KW-0448">Lipopolysaccharide biosynthesis</keyword>
<keyword evidence="12 15" id="KW-0472">Membrane</keyword>
<comment type="subcellular location">
    <subcellularLocation>
        <location evidence="1 15">Cell inner membrane</location>
        <topology evidence="1 15">Peripheral membrane protein</topology>
        <orientation evidence="1 15">Cytoplasmic side</orientation>
    </subcellularLocation>
</comment>
<evidence type="ECO:0000256" key="10">
    <source>
        <dbReference type="ARBA" id="ARBA00022840"/>
    </source>
</evidence>
<evidence type="ECO:0000256" key="12">
    <source>
        <dbReference type="ARBA" id="ARBA00023136"/>
    </source>
</evidence>
<protein>
    <recommendedName>
        <fullName evidence="13 15">3-deoxy-D-manno-octulosonic acid kinase</fullName>
        <shortName evidence="15">Kdo kinase</shortName>
        <ecNumber evidence="4 15">2.7.1.166</ecNumber>
    </recommendedName>
</protein>
<comment type="similarity">
    <text evidence="3 15">Belongs to the protein kinase superfamily. KdkA/RfaP family.</text>
</comment>
<keyword evidence="10 15" id="KW-0067">ATP-binding</keyword>
<evidence type="ECO:0000313" key="16">
    <source>
        <dbReference type="EMBL" id="GLP97533.1"/>
    </source>
</evidence>
<dbReference type="Gene3D" id="1.10.510.10">
    <property type="entry name" value="Transferase(Phosphotransferase) domain 1"/>
    <property type="match status" value="1"/>
</dbReference>
<dbReference type="SUPFAM" id="SSF56112">
    <property type="entry name" value="Protein kinase-like (PK-like)"/>
    <property type="match status" value="1"/>
</dbReference>
<evidence type="ECO:0000256" key="3">
    <source>
        <dbReference type="ARBA" id="ARBA00010327"/>
    </source>
</evidence>
<evidence type="ECO:0000256" key="9">
    <source>
        <dbReference type="ARBA" id="ARBA00022777"/>
    </source>
</evidence>
<feature type="active site" evidence="15">
    <location>
        <position position="159"/>
    </location>
</feature>
<keyword evidence="6 15" id="KW-0997">Cell inner membrane</keyword>
<dbReference type="GO" id="GO:0005524">
    <property type="term" value="F:ATP binding"/>
    <property type="evidence" value="ECO:0007669"/>
    <property type="project" value="UniProtKB-UniRule"/>
</dbReference>
<keyword evidence="7 15" id="KW-0808">Transferase</keyword>
<organism evidence="16 17">
    <name type="scientific">Paraferrimonas sedimenticola</name>
    <dbReference type="NCBI Taxonomy" id="375674"/>
    <lineage>
        <taxon>Bacteria</taxon>
        <taxon>Pseudomonadati</taxon>
        <taxon>Pseudomonadota</taxon>
        <taxon>Gammaproteobacteria</taxon>
        <taxon>Alteromonadales</taxon>
        <taxon>Ferrimonadaceae</taxon>
        <taxon>Paraferrimonas</taxon>
    </lineage>
</organism>
<dbReference type="AlphaFoldDB" id="A0AA37RYC3"/>
<gene>
    <name evidence="15 16" type="primary">kdkA</name>
    <name evidence="16" type="ORF">GCM10007895_28400</name>
</gene>
<dbReference type="GO" id="GO:0009244">
    <property type="term" value="P:lipopolysaccharide core region biosynthetic process"/>
    <property type="evidence" value="ECO:0007669"/>
    <property type="project" value="UniProtKB-UniRule"/>
</dbReference>
<keyword evidence="5 15" id="KW-1003">Cell membrane</keyword>
<dbReference type="NCBIfam" id="NF002475">
    <property type="entry name" value="PRK01723.1"/>
    <property type="match status" value="1"/>
</dbReference>
<evidence type="ECO:0000256" key="4">
    <source>
        <dbReference type="ARBA" id="ARBA00011988"/>
    </source>
</evidence>
<keyword evidence="17" id="KW-1185">Reference proteome</keyword>
<evidence type="ECO:0000256" key="13">
    <source>
        <dbReference type="ARBA" id="ARBA00029511"/>
    </source>
</evidence>
<dbReference type="InterPro" id="IPR022826">
    <property type="entry name" value="KDO_kinase"/>
</dbReference>
<evidence type="ECO:0000256" key="5">
    <source>
        <dbReference type="ARBA" id="ARBA00022475"/>
    </source>
</evidence>
<dbReference type="HAMAP" id="MF_00521">
    <property type="entry name" value="KDO_kinase"/>
    <property type="match status" value="1"/>
</dbReference>
<evidence type="ECO:0000256" key="6">
    <source>
        <dbReference type="ARBA" id="ARBA00022519"/>
    </source>
</evidence>
<evidence type="ECO:0000256" key="11">
    <source>
        <dbReference type="ARBA" id="ARBA00022985"/>
    </source>
</evidence>
<comment type="pathway">
    <text evidence="2 15">Bacterial outer membrane biogenesis; LPS core biosynthesis.</text>
</comment>
<evidence type="ECO:0000256" key="8">
    <source>
        <dbReference type="ARBA" id="ARBA00022741"/>
    </source>
</evidence>
<dbReference type="EC" id="2.7.1.166" evidence="4 15"/>
<dbReference type="Pfam" id="PF06293">
    <property type="entry name" value="Kdo"/>
    <property type="match status" value="1"/>
</dbReference>
<evidence type="ECO:0000256" key="7">
    <source>
        <dbReference type="ARBA" id="ARBA00022679"/>
    </source>
</evidence>
<accession>A0AA37RYC3</accession>
<reference evidence="16" key="2">
    <citation type="submission" date="2023-01" db="EMBL/GenBank/DDBJ databases">
        <title>Draft genome sequence of Paraferrimonas sedimenticola strain NBRC 101628.</title>
        <authorList>
            <person name="Sun Q."/>
            <person name="Mori K."/>
        </authorList>
    </citation>
    <scope>NUCLEOTIDE SEQUENCE</scope>
    <source>
        <strain evidence="16">NBRC 101628</strain>
    </source>
</reference>
<keyword evidence="9 15" id="KW-0418">Kinase</keyword>
<dbReference type="GO" id="GO:0016773">
    <property type="term" value="F:phosphotransferase activity, alcohol group as acceptor"/>
    <property type="evidence" value="ECO:0007669"/>
    <property type="project" value="UniProtKB-UniRule"/>
</dbReference>
<evidence type="ECO:0000256" key="15">
    <source>
        <dbReference type="HAMAP-Rule" id="MF_00521"/>
    </source>
</evidence>
<comment type="function">
    <text evidence="15">Catalyzes the ATP-dependent phosphorylation of the 3-deoxy-D-manno-octulosonic acid (Kdo) residue in Kdo-lipid IV(A) at the 4-OH position.</text>
</comment>
<dbReference type="RefSeq" id="WP_095504629.1">
    <property type="nucleotide sequence ID" value="NZ_BSNC01000006.1"/>
</dbReference>
<keyword evidence="8 15" id="KW-0547">Nucleotide-binding</keyword>
<dbReference type="GO" id="GO:0016301">
    <property type="term" value="F:kinase activity"/>
    <property type="evidence" value="ECO:0007669"/>
    <property type="project" value="UniProtKB-KW"/>
</dbReference>
<comment type="caution">
    <text evidence="16">The sequence shown here is derived from an EMBL/GenBank/DDBJ whole genome shotgun (WGS) entry which is preliminary data.</text>
</comment>
<evidence type="ECO:0000313" key="17">
    <source>
        <dbReference type="Proteomes" id="UP001161422"/>
    </source>
</evidence>
<sequence length="232" mass="27328">MACILKCHARAPQSLDVDWLDAEHWLHTKHLVGYSSGRNKAYFIDYQENKWVLRHYYRGGLVGKVNRDQFLYTGRQRTRAFAEFDLLTRMHKLGLPVPKVVAARICRNGLWYRNDILIERLDAKDLLAVLAAKPLTKAQYQQLGQVIAQFHQHKLYHADLNIKNILFDGDQFYLIDFDRGEFRENTGSWCQSNLKRLLRSFRKEAQRHAPLHWSESDWQALESGYREAMIPK</sequence>
<evidence type="ECO:0000256" key="1">
    <source>
        <dbReference type="ARBA" id="ARBA00004515"/>
    </source>
</evidence>
<comment type="catalytic activity">
    <reaction evidence="14 15">
        <text>an alpha-Kdo-(2-&gt;6)-lipid IVA + ATP = a 4-O-phospho-alpha-Kdo-(2-&gt;6)-lipid IVA + ADP + H(+)</text>
        <dbReference type="Rhea" id="RHEA:74271"/>
        <dbReference type="ChEBI" id="CHEBI:15378"/>
        <dbReference type="ChEBI" id="CHEBI:30616"/>
        <dbReference type="ChEBI" id="CHEBI:176428"/>
        <dbReference type="ChEBI" id="CHEBI:193140"/>
        <dbReference type="ChEBI" id="CHEBI:456216"/>
        <dbReference type="EC" id="2.7.1.166"/>
    </reaction>
</comment>
<dbReference type="GO" id="GO:0005886">
    <property type="term" value="C:plasma membrane"/>
    <property type="evidence" value="ECO:0007669"/>
    <property type="project" value="UniProtKB-SubCell"/>
</dbReference>
<evidence type="ECO:0000256" key="2">
    <source>
        <dbReference type="ARBA" id="ARBA00004713"/>
    </source>
</evidence>
<reference evidence="16" key="1">
    <citation type="journal article" date="2014" name="Int. J. Syst. Evol. Microbiol.">
        <title>Complete genome sequence of Corynebacterium casei LMG S-19264T (=DSM 44701T), isolated from a smear-ripened cheese.</title>
        <authorList>
            <consortium name="US DOE Joint Genome Institute (JGI-PGF)"/>
            <person name="Walter F."/>
            <person name="Albersmeier A."/>
            <person name="Kalinowski J."/>
            <person name="Ruckert C."/>
        </authorList>
    </citation>
    <scope>NUCLEOTIDE SEQUENCE</scope>
    <source>
        <strain evidence="16">NBRC 101628</strain>
    </source>
</reference>
<name>A0AA37RYC3_9GAMM</name>
<dbReference type="Proteomes" id="UP001161422">
    <property type="component" value="Unassembled WGS sequence"/>
</dbReference>
<proteinExistence type="inferred from homology"/>
<dbReference type="InterPro" id="IPR011009">
    <property type="entry name" value="Kinase-like_dom_sf"/>
</dbReference>
<evidence type="ECO:0000256" key="14">
    <source>
        <dbReference type="ARBA" id="ARBA00034417"/>
    </source>
</evidence>